<feature type="region of interest" description="Disordered" evidence="3">
    <location>
        <begin position="418"/>
        <end position="441"/>
    </location>
</feature>
<keyword evidence="7" id="KW-1185">Reference proteome</keyword>
<dbReference type="Pfam" id="PF12763">
    <property type="entry name" value="EH"/>
    <property type="match status" value="2"/>
</dbReference>
<dbReference type="PANTHER" id="PTHR11216:SF174">
    <property type="entry name" value="GH06923P"/>
    <property type="match status" value="1"/>
</dbReference>
<name>A0ABD3X653_SINWO</name>
<protein>
    <recommendedName>
        <fullName evidence="8">RalBP1-associated Eps domain-containing protein 1</fullName>
    </recommendedName>
</protein>
<proteinExistence type="predicted"/>
<evidence type="ECO:0000256" key="2">
    <source>
        <dbReference type="SAM" id="Coils"/>
    </source>
</evidence>
<dbReference type="AlphaFoldDB" id="A0ABD3X653"/>
<dbReference type="Gene3D" id="1.10.238.10">
    <property type="entry name" value="EF-hand"/>
    <property type="match status" value="2"/>
</dbReference>
<dbReference type="SMART" id="SM00027">
    <property type="entry name" value="EH"/>
    <property type="match status" value="2"/>
</dbReference>
<feature type="domain" description="EH" evidence="4">
    <location>
        <begin position="10"/>
        <end position="96"/>
    </location>
</feature>
<feature type="region of interest" description="Disordered" evidence="3">
    <location>
        <begin position="177"/>
        <end position="207"/>
    </location>
</feature>
<feature type="region of interest" description="Disordered" evidence="3">
    <location>
        <begin position="100"/>
        <end position="121"/>
    </location>
</feature>
<evidence type="ECO:0000256" key="1">
    <source>
        <dbReference type="ARBA" id="ARBA00022837"/>
    </source>
</evidence>
<dbReference type="InterPro" id="IPR000261">
    <property type="entry name" value="EH_dom"/>
</dbReference>
<feature type="coiled-coil region" evidence="2">
    <location>
        <begin position="722"/>
        <end position="756"/>
    </location>
</feature>
<feature type="domain" description="EF-hand" evidence="5">
    <location>
        <begin position="9"/>
        <end position="44"/>
    </location>
</feature>
<feature type="domain" description="EF-hand" evidence="5">
    <location>
        <begin position="359"/>
        <end position="394"/>
    </location>
</feature>
<dbReference type="PANTHER" id="PTHR11216">
    <property type="entry name" value="EH DOMAIN"/>
    <property type="match status" value="1"/>
</dbReference>
<dbReference type="SUPFAM" id="SSF47473">
    <property type="entry name" value="EF-hand"/>
    <property type="match status" value="2"/>
</dbReference>
<dbReference type="Proteomes" id="UP001634394">
    <property type="component" value="Unassembled WGS sequence"/>
</dbReference>
<evidence type="ECO:0008006" key="8">
    <source>
        <dbReference type="Google" id="ProtNLM"/>
    </source>
</evidence>
<keyword evidence="1" id="KW-0106">Calcium</keyword>
<accession>A0ABD3X653</accession>
<organism evidence="6 7">
    <name type="scientific">Sinanodonta woodiana</name>
    <name type="common">Chinese pond mussel</name>
    <name type="synonym">Anodonta woodiana</name>
    <dbReference type="NCBI Taxonomy" id="1069815"/>
    <lineage>
        <taxon>Eukaryota</taxon>
        <taxon>Metazoa</taxon>
        <taxon>Spiralia</taxon>
        <taxon>Lophotrochozoa</taxon>
        <taxon>Mollusca</taxon>
        <taxon>Bivalvia</taxon>
        <taxon>Autobranchia</taxon>
        <taxon>Heteroconchia</taxon>
        <taxon>Palaeoheterodonta</taxon>
        <taxon>Unionida</taxon>
        <taxon>Unionoidea</taxon>
        <taxon>Unionidae</taxon>
        <taxon>Unioninae</taxon>
        <taxon>Sinanodonta</taxon>
    </lineage>
</organism>
<evidence type="ECO:0000313" key="7">
    <source>
        <dbReference type="Proteomes" id="UP001634394"/>
    </source>
</evidence>
<dbReference type="PROSITE" id="PS50031">
    <property type="entry name" value="EH"/>
    <property type="match status" value="2"/>
</dbReference>
<sequence length="765" mass="82646">MKGLKLTDQEQTYYGELFQSCDVDGSGKVSGAKASELFKTSGLTQEILVQVTESCGAKRLGHFGRSQFYIALKLVAAAQCGLPISTDTLSAGVDVPLPKFHRSSDQGAEPRAAGQHPGIPVSTGLEVTLATAADRLSQQQQLTGQLPPPPASKKAHARNQSGQYRSLTITDAATPQYAPQSEIGQQETRSPTFSPSHSPAISPIVSPQQVPVTSGHISIQNSIIPPVSATAVTISLPTGHFSVQPQIVAAQAHGDQEDSPAHLQQQNIMGPDDIGWASFDDEEKHGLLGTGPKKNWEHLEPPNFDSSSISSDPESVDDVWSITDEQREYYVKQFQTMQPDISGVIVGSVAKEFFEKSKLPIQELSKIWQLSDINQDGALNLEEFCIAMHLVVLRRNEIEIPDRLPFALMPYTAFSNDSPFSRDLPPGSTLKRATPTSSPDAQAANWAQVLLQESPLTSSDMSSPGIKPANFEFQKPDASDPEAKIAHPVPMRMSPTGHSTSPEGRERGRAFSVPSALPGNLLLSAVVSSQAQSLEQGVTESTIEPPVPPPRPQHGRSMSVDLKGGLSAPPAVPPRASTKDAAGSKKGDTNSNAVIADRIHKFAQFQKFQSIPSQEAINIITDSGDKDGDAITNGSINEHYKRNISLDTSKIKQEMEVDGAGESGASALQASVDVKRASPAVTWDLLGEDFTDGSADRQPFTATTSTTSVYPVRDKKELQIAIRTHKERNSMLTRLNSELNQEYQEVMEQRIALEIQLEHLRPFSS</sequence>
<evidence type="ECO:0000259" key="5">
    <source>
        <dbReference type="PROSITE" id="PS50222"/>
    </source>
</evidence>
<dbReference type="SMART" id="SM00054">
    <property type="entry name" value="EFh"/>
    <property type="match status" value="2"/>
</dbReference>
<feature type="region of interest" description="Disordered" evidence="3">
    <location>
        <begin position="138"/>
        <end position="162"/>
    </location>
</feature>
<dbReference type="PROSITE" id="PS00018">
    <property type="entry name" value="EF_HAND_1"/>
    <property type="match status" value="1"/>
</dbReference>
<feature type="domain" description="EH" evidence="4">
    <location>
        <begin position="326"/>
        <end position="415"/>
    </location>
</feature>
<reference evidence="6 7" key="1">
    <citation type="submission" date="2024-11" db="EMBL/GenBank/DDBJ databases">
        <title>Chromosome-level genome assembly of the freshwater bivalve Anodonta woodiana.</title>
        <authorList>
            <person name="Chen X."/>
        </authorList>
    </citation>
    <scope>NUCLEOTIDE SEQUENCE [LARGE SCALE GENOMIC DNA]</scope>
    <source>
        <strain evidence="6">MN2024</strain>
        <tissue evidence="6">Gills</tissue>
    </source>
</reference>
<feature type="region of interest" description="Disordered" evidence="3">
    <location>
        <begin position="488"/>
        <end position="509"/>
    </location>
</feature>
<dbReference type="InterPro" id="IPR002048">
    <property type="entry name" value="EF_hand_dom"/>
</dbReference>
<evidence type="ECO:0000259" key="4">
    <source>
        <dbReference type="PROSITE" id="PS50031"/>
    </source>
</evidence>
<gene>
    <name evidence="6" type="ORF">ACJMK2_028044</name>
</gene>
<dbReference type="PROSITE" id="PS50222">
    <property type="entry name" value="EF_HAND_2"/>
    <property type="match status" value="2"/>
</dbReference>
<feature type="region of interest" description="Disordered" evidence="3">
    <location>
        <begin position="533"/>
        <end position="589"/>
    </location>
</feature>
<evidence type="ECO:0000256" key="3">
    <source>
        <dbReference type="SAM" id="MobiDB-lite"/>
    </source>
</evidence>
<keyword evidence="2" id="KW-0175">Coiled coil</keyword>
<dbReference type="EMBL" id="JBJQND010000003">
    <property type="protein sequence ID" value="KAL3881630.1"/>
    <property type="molecule type" value="Genomic_DNA"/>
</dbReference>
<dbReference type="InterPro" id="IPR018247">
    <property type="entry name" value="EF_Hand_1_Ca_BS"/>
</dbReference>
<feature type="compositionally biased region" description="Polar residues" evidence="3">
    <location>
        <begin position="533"/>
        <end position="542"/>
    </location>
</feature>
<dbReference type="InterPro" id="IPR011992">
    <property type="entry name" value="EF-hand-dom_pair"/>
</dbReference>
<dbReference type="CDD" id="cd00052">
    <property type="entry name" value="EH"/>
    <property type="match status" value="2"/>
</dbReference>
<evidence type="ECO:0000313" key="6">
    <source>
        <dbReference type="EMBL" id="KAL3881630.1"/>
    </source>
</evidence>
<comment type="caution">
    <text evidence="6">The sequence shown here is derived from an EMBL/GenBank/DDBJ whole genome shotgun (WGS) entry which is preliminary data.</text>
</comment>